<dbReference type="Proteomes" id="UP000716291">
    <property type="component" value="Unassembled WGS sequence"/>
</dbReference>
<dbReference type="InterPro" id="IPR001680">
    <property type="entry name" value="WD40_rpt"/>
</dbReference>
<feature type="repeat" description="WD" evidence="6">
    <location>
        <begin position="332"/>
        <end position="366"/>
    </location>
</feature>
<dbReference type="PANTHER" id="PTHR19848:SF8">
    <property type="entry name" value="F-BOX AND WD REPEAT DOMAIN CONTAINING 7"/>
    <property type="match status" value="1"/>
</dbReference>
<keyword evidence="2 6" id="KW-0853">WD repeat</keyword>
<evidence type="ECO:0000256" key="1">
    <source>
        <dbReference type="ARBA" id="ARBA00022491"/>
    </source>
</evidence>
<evidence type="ECO:0000256" key="5">
    <source>
        <dbReference type="ARBA" id="ARBA00023163"/>
    </source>
</evidence>
<keyword evidence="9" id="KW-1185">Reference proteome</keyword>
<dbReference type="PRINTS" id="PR00320">
    <property type="entry name" value="GPROTEINBRPT"/>
</dbReference>
<organism evidence="8 9">
    <name type="scientific">Rhizopus oryzae</name>
    <name type="common">Mucormycosis agent</name>
    <name type="synonym">Rhizopus arrhizus var. delemar</name>
    <dbReference type="NCBI Taxonomy" id="64495"/>
    <lineage>
        <taxon>Eukaryota</taxon>
        <taxon>Fungi</taxon>
        <taxon>Fungi incertae sedis</taxon>
        <taxon>Mucoromycota</taxon>
        <taxon>Mucoromycotina</taxon>
        <taxon>Mucoromycetes</taxon>
        <taxon>Mucorales</taxon>
        <taxon>Mucorineae</taxon>
        <taxon>Rhizopodaceae</taxon>
        <taxon>Rhizopus</taxon>
    </lineage>
</organism>
<evidence type="ECO:0000256" key="2">
    <source>
        <dbReference type="ARBA" id="ARBA00022574"/>
    </source>
</evidence>
<protein>
    <recommendedName>
        <fullName evidence="7">Transcriptional repressor Tup1 N-terminal domain-containing protein</fullName>
    </recommendedName>
</protein>
<dbReference type="AlphaFoldDB" id="A0A9P7BWN8"/>
<evidence type="ECO:0000313" key="9">
    <source>
        <dbReference type="Proteomes" id="UP000716291"/>
    </source>
</evidence>
<dbReference type="InterPro" id="IPR013890">
    <property type="entry name" value="Tscrpt_rep_Tup1_N"/>
</dbReference>
<comment type="caution">
    <text evidence="8">The sequence shown here is derived from an EMBL/GenBank/DDBJ whole genome shotgun (WGS) entry which is preliminary data.</text>
</comment>
<dbReference type="PROSITE" id="PS00678">
    <property type="entry name" value="WD_REPEATS_1"/>
    <property type="match status" value="3"/>
</dbReference>
<dbReference type="InterPro" id="IPR015943">
    <property type="entry name" value="WD40/YVTN_repeat-like_dom_sf"/>
</dbReference>
<evidence type="ECO:0000256" key="4">
    <source>
        <dbReference type="ARBA" id="ARBA00023015"/>
    </source>
</evidence>
<dbReference type="PROSITE" id="PS50294">
    <property type="entry name" value="WD_REPEATS_REGION"/>
    <property type="match status" value="6"/>
</dbReference>
<dbReference type="PANTHER" id="PTHR19848">
    <property type="entry name" value="WD40 REPEAT PROTEIN"/>
    <property type="match status" value="1"/>
</dbReference>
<gene>
    <name evidence="8" type="ORF">G6F64_001608</name>
</gene>
<dbReference type="InterPro" id="IPR020472">
    <property type="entry name" value="WD40_PAC1"/>
</dbReference>
<keyword evidence="5" id="KW-0804">Transcription</keyword>
<dbReference type="EMBL" id="JAANQT010000127">
    <property type="protein sequence ID" value="KAG1314268.1"/>
    <property type="molecule type" value="Genomic_DNA"/>
</dbReference>
<feature type="repeat" description="WD" evidence="6">
    <location>
        <begin position="242"/>
        <end position="276"/>
    </location>
</feature>
<dbReference type="Gene3D" id="1.20.5.340">
    <property type="match status" value="1"/>
</dbReference>
<name>A0A9P7BWN8_RHIOR</name>
<sequence length="496" mass="55339">MSVYNHRSMVPASHSTRLLDLLDSIRAEFDQLTQEAFICKSQRDEYENKIVLQIKEMTKFQQSLFEMEKTQHTIKKQYEEEIARLRQQLELYTNKQPQTTIKQEQPPTIGPASNLFGGIMNASTQKLEDSGVYKKATVGPLEFGTQITSLVDTDPATVPESFKIEMPDWYALFNPTIKRVLRPNLIHSFDHNSVVCCVKFSLDGRFLAAGCNRVTYIYDVSSGNKICMLQDESSTQEGDLYIRSICFSPDGRFLATGAEDKQIRIWDIAAKRIRNVLLGHEQDIYSLDFSRDGRILASGSGDTTTRIWNMAEGGVCMHVLAKADAGQKDPGVTSVAISHDGRLVATGSLDRMVRVWNAQSGQLMEQLEGHRDSVYSVAFMPGEAELVSGSLDKTVKLWKLGANVNRPASSAPRIPCRMTFVGHKDFVLSLACTYDGKFIISGSKDRSIHVWNPNTGQVQFMLQGHKNSVISVAVTANGRPLFASGSGDNRARVWSY</sequence>
<feature type="repeat" description="WD" evidence="6">
    <location>
        <begin position="420"/>
        <end position="461"/>
    </location>
</feature>
<feature type="repeat" description="WD" evidence="6">
    <location>
        <begin position="277"/>
        <end position="310"/>
    </location>
</feature>
<dbReference type="Pfam" id="PF08581">
    <property type="entry name" value="Tup_N"/>
    <property type="match status" value="1"/>
</dbReference>
<evidence type="ECO:0000313" key="8">
    <source>
        <dbReference type="EMBL" id="KAG1314268.1"/>
    </source>
</evidence>
<dbReference type="InterPro" id="IPR036322">
    <property type="entry name" value="WD40_repeat_dom_sf"/>
</dbReference>
<evidence type="ECO:0000259" key="7">
    <source>
        <dbReference type="Pfam" id="PF08581"/>
    </source>
</evidence>
<dbReference type="CDD" id="cd00200">
    <property type="entry name" value="WD40"/>
    <property type="match status" value="1"/>
</dbReference>
<feature type="repeat" description="WD" evidence="6">
    <location>
        <begin position="367"/>
        <end position="400"/>
    </location>
</feature>
<dbReference type="Gene3D" id="2.130.10.10">
    <property type="entry name" value="YVTN repeat-like/Quinoprotein amine dehydrogenase"/>
    <property type="match status" value="1"/>
</dbReference>
<dbReference type="Pfam" id="PF00400">
    <property type="entry name" value="WD40"/>
    <property type="match status" value="7"/>
</dbReference>
<dbReference type="SUPFAM" id="SSF50978">
    <property type="entry name" value="WD40 repeat-like"/>
    <property type="match status" value="1"/>
</dbReference>
<evidence type="ECO:0000256" key="3">
    <source>
        <dbReference type="ARBA" id="ARBA00022737"/>
    </source>
</evidence>
<accession>A0A9P7BWN8</accession>
<keyword evidence="3" id="KW-0677">Repeat</keyword>
<feature type="repeat" description="WD" evidence="6">
    <location>
        <begin position="462"/>
        <end position="496"/>
    </location>
</feature>
<evidence type="ECO:0000256" key="6">
    <source>
        <dbReference type="PROSITE-ProRule" id="PRU00221"/>
    </source>
</evidence>
<reference evidence="8" key="1">
    <citation type="journal article" date="2020" name="Microb. Genom.">
        <title>Genetic diversity of clinical and environmental Mucorales isolates obtained from an investigation of mucormycosis cases among solid organ transplant recipients.</title>
        <authorList>
            <person name="Nguyen M.H."/>
            <person name="Kaul D."/>
            <person name="Muto C."/>
            <person name="Cheng S.J."/>
            <person name="Richter R.A."/>
            <person name="Bruno V.M."/>
            <person name="Liu G."/>
            <person name="Beyhan S."/>
            <person name="Sundermann A.J."/>
            <person name="Mounaud S."/>
            <person name="Pasculle A.W."/>
            <person name="Nierman W.C."/>
            <person name="Driscoll E."/>
            <person name="Cumbie R."/>
            <person name="Clancy C.J."/>
            <person name="Dupont C.L."/>
        </authorList>
    </citation>
    <scope>NUCLEOTIDE SEQUENCE</scope>
    <source>
        <strain evidence="8">GL11</strain>
    </source>
</reference>
<feature type="domain" description="Transcriptional repressor Tup1 N-terminal" evidence="7">
    <location>
        <begin position="17"/>
        <end position="90"/>
    </location>
</feature>
<dbReference type="SMART" id="SM00320">
    <property type="entry name" value="WD40"/>
    <property type="match status" value="7"/>
</dbReference>
<dbReference type="InterPro" id="IPR019775">
    <property type="entry name" value="WD40_repeat_CS"/>
</dbReference>
<keyword evidence="4" id="KW-0805">Transcription regulation</keyword>
<keyword evidence="1" id="KW-0678">Repressor</keyword>
<dbReference type="PROSITE" id="PS50082">
    <property type="entry name" value="WD_REPEATS_2"/>
    <property type="match status" value="6"/>
</dbReference>
<proteinExistence type="predicted"/>